<comment type="caution">
    <text evidence="10">The sequence shown here is derived from an EMBL/GenBank/DDBJ whole genome shotgun (WGS) entry which is preliminary data.</text>
</comment>
<dbReference type="InterPro" id="IPR027417">
    <property type="entry name" value="P-loop_NTPase"/>
</dbReference>
<evidence type="ECO:0000256" key="2">
    <source>
        <dbReference type="ARBA" id="ARBA00022448"/>
    </source>
</evidence>
<dbReference type="InterPro" id="IPR003593">
    <property type="entry name" value="AAA+_ATPase"/>
</dbReference>
<dbReference type="GO" id="GO:0016887">
    <property type="term" value="F:ATP hydrolysis activity"/>
    <property type="evidence" value="ECO:0007669"/>
    <property type="project" value="InterPro"/>
</dbReference>
<dbReference type="GO" id="GO:0006865">
    <property type="term" value="P:amino acid transport"/>
    <property type="evidence" value="ECO:0007669"/>
    <property type="project" value="UniProtKB-KW"/>
</dbReference>
<dbReference type="SUPFAM" id="SSF52540">
    <property type="entry name" value="P-loop containing nucleoside triphosphate hydrolases"/>
    <property type="match status" value="1"/>
</dbReference>
<protein>
    <submittedName>
        <fullName evidence="10">D-methionine transport system ATP-binding protein</fullName>
    </submittedName>
</protein>
<dbReference type="GO" id="GO:0005886">
    <property type="term" value="C:plasma membrane"/>
    <property type="evidence" value="ECO:0007669"/>
    <property type="project" value="UniProtKB-ARBA"/>
</dbReference>
<dbReference type="RefSeq" id="WP_330373172.1">
    <property type="nucleotide sequence ID" value="NZ_JPNB01000001.1"/>
</dbReference>
<keyword evidence="11" id="KW-1185">Reference proteome</keyword>
<dbReference type="EMBL" id="SLUO01000012">
    <property type="protein sequence ID" value="TCL56225.1"/>
    <property type="molecule type" value="Genomic_DNA"/>
</dbReference>
<organism evidence="10 11">
    <name type="scientific">Kineothrix alysoides</name>
    <dbReference type="NCBI Taxonomy" id="1469948"/>
    <lineage>
        <taxon>Bacteria</taxon>
        <taxon>Bacillati</taxon>
        <taxon>Bacillota</taxon>
        <taxon>Clostridia</taxon>
        <taxon>Lachnospirales</taxon>
        <taxon>Lachnospiraceae</taxon>
        <taxon>Kineothrix</taxon>
    </lineage>
</organism>
<evidence type="ECO:0000256" key="8">
    <source>
        <dbReference type="ARBA" id="ARBA00023136"/>
    </source>
</evidence>
<evidence type="ECO:0000256" key="1">
    <source>
        <dbReference type="ARBA" id="ARBA00005417"/>
    </source>
</evidence>
<name>A0A4R1QUN4_9FIRM</name>
<dbReference type="PANTHER" id="PTHR43166:SF30">
    <property type="entry name" value="METHIONINE IMPORT ATP-BINDING PROTEIN METN"/>
    <property type="match status" value="1"/>
</dbReference>
<dbReference type="PROSITE" id="PS00211">
    <property type="entry name" value="ABC_TRANSPORTER_1"/>
    <property type="match status" value="1"/>
</dbReference>
<accession>A0A4R1QUN4</accession>
<dbReference type="Pfam" id="PF00005">
    <property type="entry name" value="ABC_tran"/>
    <property type="match status" value="1"/>
</dbReference>
<keyword evidence="5 10" id="KW-0067">ATP-binding</keyword>
<sequence>MNAEQRKECTVCLPCRRAKRYNRYNIMEDYIKIKNLHKTYPTHDGPLEVLRGVDLSIRKGEIFGTIGFSGAGKSTLARCINRLETPDKGEILIDGVDILKLPKQELLKERRKIGMIFQTFNLFEAKTVYKNISYPLEISGFPKAEIKRRVLDTAELVGLSDKLSAYPGGLSGGQKQRVGIARALVNDPYLLLSDEATSALDPQTTLQILELLKEINKATGITILMITHELDAIKYTCERMAVLEDGLIIESGSVNEIFHNPHSRTGELFAKVFLEFQKADSLMNGEGI</sequence>
<dbReference type="Gene3D" id="3.40.50.300">
    <property type="entry name" value="P-loop containing nucleotide triphosphate hydrolases"/>
    <property type="match status" value="1"/>
</dbReference>
<evidence type="ECO:0000256" key="6">
    <source>
        <dbReference type="ARBA" id="ARBA00022967"/>
    </source>
</evidence>
<dbReference type="FunFam" id="3.40.50.300:FF:000056">
    <property type="entry name" value="Cell division ATP-binding protein FtsE"/>
    <property type="match status" value="1"/>
</dbReference>
<keyword evidence="8" id="KW-0472">Membrane</keyword>
<comment type="similarity">
    <text evidence="1">Belongs to the ABC transporter superfamily.</text>
</comment>
<dbReference type="InterPro" id="IPR003439">
    <property type="entry name" value="ABC_transporter-like_ATP-bd"/>
</dbReference>
<dbReference type="STRING" id="1469948.GCA_000732725_00536"/>
<keyword evidence="2" id="KW-0813">Transport</keyword>
<dbReference type="CDD" id="cd03258">
    <property type="entry name" value="ABC_MetN_methionine_transporter"/>
    <property type="match status" value="1"/>
</dbReference>
<dbReference type="InterPro" id="IPR050086">
    <property type="entry name" value="MetN_ABC_transporter-like"/>
</dbReference>
<evidence type="ECO:0000256" key="5">
    <source>
        <dbReference type="ARBA" id="ARBA00022840"/>
    </source>
</evidence>
<dbReference type="InterPro" id="IPR017871">
    <property type="entry name" value="ABC_transporter-like_CS"/>
</dbReference>
<keyword evidence="7" id="KW-0029">Amino-acid transport</keyword>
<dbReference type="PROSITE" id="PS50893">
    <property type="entry name" value="ABC_TRANSPORTER_2"/>
    <property type="match status" value="1"/>
</dbReference>
<evidence type="ECO:0000259" key="9">
    <source>
        <dbReference type="PROSITE" id="PS50893"/>
    </source>
</evidence>
<dbReference type="GO" id="GO:0005524">
    <property type="term" value="F:ATP binding"/>
    <property type="evidence" value="ECO:0007669"/>
    <property type="project" value="UniProtKB-KW"/>
</dbReference>
<keyword evidence="6" id="KW-1278">Translocase</keyword>
<dbReference type="AlphaFoldDB" id="A0A4R1QUN4"/>
<feature type="domain" description="ABC transporter" evidence="9">
    <location>
        <begin position="31"/>
        <end position="270"/>
    </location>
</feature>
<reference evidence="10 11" key="1">
    <citation type="submission" date="2019-03" db="EMBL/GenBank/DDBJ databases">
        <title>Genomic Encyclopedia of Type Strains, Phase IV (KMG-IV): sequencing the most valuable type-strain genomes for metagenomic binning, comparative biology and taxonomic classification.</title>
        <authorList>
            <person name="Goeker M."/>
        </authorList>
    </citation>
    <scope>NUCLEOTIDE SEQUENCE [LARGE SCALE GENOMIC DNA]</scope>
    <source>
        <strain evidence="10 11">DSM 100556</strain>
    </source>
</reference>
<keyword evidence="3" id="KW-1003">Cell membrane</keyword>
<evidence type="ECO:0000313" key="11">
    <source>
        <dbReference type="Proteomes" id="UP000295718"/>
    </source>
</evidence>
<gene>
    <name evidence="10" type="ORF">EDD76_11252</name>
</gene>
<dbReference type="PANTHER" id="PTHR43166">
    <property type="entry name" value="AMINO ACID IMPORT ATP-BINDING PROTEIN"/>
    <property type="match status" value="1"/>
</dbReference>
<evidence type="ECO:0000256" key="7">
    <source>
        <dbReference type="ARBA" id="ARBA00022970"/>
    </source>
</evidence>
<keyword evidence="4" id="KW-0547">Nucleotide-binding</keyword>
<evidence type="ECO:0000256" key="4">
    <source>
        <dbReference type="ARBA" id="ARBA00022741"/>
    </source>
</evidence>
<dbReference type="SMART" id="SM00382">
    <property type="entry name" value="AAA"/>
    <property type="match status" value="1"/>
</dbReference>
<evidence type="ECO:0000313" key="10">
    <source>
        <dbReference type="EMBL" id="TCL56225.1"/>
    </source>
</evidence>
<dbReference type="Proteomes" id="UP000295718">
    <property type="component" value="Unassembled WGS sequence"/>
</dbReference>
<proteinExistence type="inferred from homology"/>
<dbReference type="InterPro" id="IPR041701">
    <property type="entry name" value="MetN_ABC"/>
</dbReference>
<evidence type="ECO:0000256" key="3">
    <source>
        <dbReference type="ARBA" id="ARBA00022475"/>
    </source>
</evidence>